<protein>
    <recommendedName>
        <fullName evidence="3">5-methylcytosine-specific restriction enzyme subunit McrC</fullName>
    </recommendedName>
</protein>
<accession>A0A2S5CZD8</accession>
<dbReference type="PANTHER" id="PTHR38733">
    <property type="entry name" value="PROTEIN MCRC"/>
    <property type="match status" value="1"/>
</dbReference>
<dbReference type="EMBL" id="PGLV01000001">
    <property type="protein sequence ID" value="POZ56190.1"/>
    <property type="molecule type" value="Genomic_DNA"/>
</dbReference>
<dbReference type="REBASE" id="269961">
    <property type="entry name" value="LspA1BMcrBCP"/>
</dbReference>
<gene>
    <name evidence="1" type="ORF">LYSIN_00973</name>
</gene>
<name>A0A2S5CZD8_LYSSH</name>
<dbReference type="Proteomes" id="UP000237319">
    <property type="component" value="Unassembled WGS sequence"/>
</dbReference>
<evidence type="ECO:0000313" key="2">
    <source>
        <dbReference type="Proteomes" id="UP000237319"/>
    </source>
</evidence>
<dbReference type="Pfam" id="PF10117">
    <property type="entry name" value="McrBC"/>
    <property type="match status" value="1"/>
</dbReference>
<reference evidence="1 2" key="1">
    <citation type="submission" date="2017-11" db="EMBL/GenBank/DDBJ databases">
        <title>Genome sequence of Lysinibacillus sphaericus, a lignin-degrading bacteria isolated from municipal solid waste soil.</title>
        <authorList>
            <person name="Persinoti G.F."/>
            <person name="Paixao D.A."/>
            <person name="Bugg T.D."/>
            <person name="Squina F.M."/>
        </authorList>
    </citation>
    <scope>NUCLEOTIDE SEQUENCE [LARGE SCALE GENOMIC DNA]</scope>
    <source>
        <strain evidence="1 2">A1</strain>
    </source>
</reference>
<sequence>MNFITLFEGYDWLNIVEEGEVPGEKCITPSQLQELEATIASLSIDEETILWGNKQLKFINYVGFIQCETFAIELLPKISIAATKEQMREILLVMLNECGELDVSISELTDLSLMQGSLLEIFGHIYAKSLVKELHRGIIHQYALVQENLLSLKGSLMVSSHIRENISRNQSYRAYCEFEERIVDHELNQLFVAANCILHRYIRSFETMKILKQIDYMLDGVSVRSFANNELDRIKLDRTTSRYKTTVILAKHFLRDVTGTFSTGDSKAMTLLFKMNDLFEMYIAELMKQVTIYPVFIQHTAHKLLVKEENQRNIFQLKPDIVVDAPQQVIIDTKWKRLTDGNRSGVKREDLFQMYAYLTRYENAKAAILLYPQTENVDPATDYVESWLLERDSTKKLRVHMVPLNNKEMTLRSLEKILTHYIDGNDQDQIV</sequence>
<evidence type="ECO:0008006" key="3">
    <source>
        <dbReference type="Google" id="ProtNLM"/>
    </source>
</evidence>
<dbReference type="AlphaFoldDB" id="A0A2S5CZD8"/>
<proteinExistence type="predicted"/>
<evidence type="ECO:0000313" key="1">
    <source>
        <dbReference type="EMBL" id="POZ56190.1"/>
    </source>
</evidence>
<dbReference type="RefSeq" id="WP_103976422.1">
    <property type="nucleotide sequence ID" value="NZ_PGLV01000001.1"/>
</dbReference>
<dbReference type="PANTHER" id="PTHR38733:SF1">
    <property type="entry name" value="TYPE IV METHYL-DIRECTED RESTRICTION ENZYME ECOKMCRBC"/>
    <property type="match status" value="1"/>
</dbReference>
<dbReference type="InterPro" id="IPR019292">
    <property type="entry name" value="McrC"/>
</dbReference>
<organism evidence="1 2">
    <name type="scientific">Lysinibacillus sphaericus</name>
    <name type="common">Bacillus sphaericus</name>
    <dbReference type="NCBI Taxonomy" id="1421"/>
    <lineage>
        <taxon>Bacteria</taxon>
        <taxon>Bacillati</taxon>
        <taxon>Bacillota</taxon>
        <taxon>Bacilli</taxon>
        <taxon>Bacillales</taxon>
        <taxon>Bacillaceae</taxon>
        <taxon>Lysinibacillus</taxon>
    </lineage>
</organism>
<comment type="caution">
    <text evidence="1">The sequence shown here is derived from an EMBL/GenBank/DDBJ whole genome shotgun (WGS) entry which is preliminary data.</text>
</comment>
<keyword evidence="2" id="KW-1185">Reference proteome</keyword>